<evidence type="ECO:0000256" key="5">
    <source>
        <dbReference type="ARBA" id="ARBA00023125"/>
    </source>
</evidence>
<comment type="similarity">
    <text evidence="6">Belongs to the SMC family.</text>
</comment>
<evidence type="ECO:0000256" key="2">
    <source>
        <dbReference type="ARBA" id="ARBA00022741"/>
    </source>
</evidence>
<keyword evidence="3 6" id="KW-0067">ATP-binding</keyword>
<evidence type="ECO:0000313" key="9">
    <source>
        <dbReference type="Proteomes" id="UP001597380"/>
    </source>
</evidence>
<dbReference type="InterPro" id="IPR027417">
    <property type="entry name" value="P-loop_NTPase"/>
</dbReference>
<feature type="coiled-coil region" evidence="6">
    <location>
        <begin position="452"/>
        <end position="486"/>
    </location>
</feature>
<gene>
    <name evidence="6 8" type="primary">smc</name>
    <name evidence="8" type="ORF">ACFSJ3_18575</name>
</gene>
<evidence type="ECO:0000313" key="8">
    <source>
        <dbReference type="EMBL" id="MFD2097999.1"/>
    </source>
</evidence>
<dbReference type="Proteomes" id="UP001597380">
    <property type="component" value="Unassembled WGS sequence"/>
</dbReference>
<dbReference type="PIRSF" id="PIRSF005719">
    <property type="entry name" value="SMC"/>
    <property type="match status" value="1"/>
</dbReference>
<feature type="binding site" evidence="6">
    <location>
        <begin position="32"/>
        <end position="39"/>
    </location>
    <ligand>
        <name>ATP</name>
        <dbReference type="ChEBI" id="CHEBI:30616"/>
    </ligand>
</feature>
<keyword evidence="1 6" id="KW-0963">Cytoplasm</keyword>
<feature type="domain" description="RecF/RecN/SMC N-terminal" evidence="7">
    <location>
        <begin position="3"/>
        <end position="1140"/>
    </location>
</feature>
<dbReference type="HAMAP" id="MF_01894">
    <property type="entry name" value="Smc_prok"/>
    <property type="match status" value="1"/>
</dbReference>
<evidence type="ECO:0000256" key="1">
    <source>
        <dbReference type="ARBA" id="ARBA00022490"/>
    </source>
</evidence>
<evidence type="ECO:0000256" key="3">
    <source>
        <dbReference type="ARBA" id="ARBA00022840"/>
    </source>
</evidence>
<comment type="domain">
    <text evidence="6">Contains large globular domains required for ATP hydrolysis at each terminus and a third globular domain forming a flexible hinge near the middle of the molecule. These domains are separated by coiled-coil structures.</text>
</comment>
<feature type="coiled-coil region" evidence="6">
    <location>
        <begin position="647"/>
        <end position="785"/>
    </location>
</feature>
<dbReference type="Pfam" id="PF02463">
    <property type="entry name" value="SMC_N"/>
    <property type="match status" value="1"/>
</dbReference>
<dbReference type="EMBL" id="JBHUHT010000031">
    <property type="protein sequence ID" value="MFD2097999.1"/>
    <property type="molecule type" value="Genomic_DNA"/>
</dbReference>
<dbReference type="Gene3D" id="3.40.50.300">
    <property type="entry name" value="P-loop containing nucleotide triphosphate hydrolases"/>
    <property type="match status" value="2"/>
</dbReference>
<organism evidence="8 9">
    <name type="scientific">Corallincola platygyrae</name>
    <dbReference type="NCBI Taxonomy" id="1193278"/>
    <lineage>
        <taxon>Bacteria</taxon>
        <taxon>Pseudomonadati</taxon>
        <taxon>Pseudomonadota</taxon>
        <taxon>Gammaproteobacteria</taxon>
        <taxon>Alteromonadales</taxon>
        <taxon>Psychromonadaceae</taxon>
        <taxon>Corallincola</taxon>
    </lineage>
</organism>
<dbReference type="NCBIfam" id="TIGR02168">
    <property type="entry name" value="SMC_prok_B"/>
    <property type="match status" value="1"/>
</dbReference>
<keyword evidence="4 6" id="KW-0175">Coiled coil</keyword>
<feature type="coiled-coil region" evidence="6">
    <location>
        <begin position="974"/>
        <end position="1001"/>
    </location>
</feature>
<dbReference type="SUPFAM" id="SSF52540">
    <property type="entry name" value="P-loop containing nucleoside triphosphate hydrolases"/>
    <property type="match status" value="1"/>
</dbReference>
<name>A0ABW4XVT2_9GAMM</name>
<dbReference type="CDD" id="cd03278">
    <property type="entry name" value="ABC_SMC_barmotin"/>
    <property type="match status" value="2"/>
</dbReference>
<proteinExistence type="inferred from homology"/>
<dbReference type="RefSeq" id="WP_345342242.1">
    <property type="nucleotide sequence ID" value="NZ_BAABLI010000034.1"/>
</dbReference>
<evidence type="ECO:0000259" key="7">
    <source>
        <dbReference type="Pfam" id="PF02463"/>
    </source>
</evidence>
<accession>A0ABW4XVT2</accession>
<feature type="coiled-coil region" evidence="6">
    <location>
        <begin position="170"/>
        <end position="390"/>
    </location>
</feature>
<comment type="subcellular location">
    <subcellularLocation>
        <location evidence="6">Cytoplasm</location>
    </subcellularLocation>
</comment>
<protein>
    <recommendedName>
        <fullName evidence="6">Chromosome partition protein Smc</fullName>
    </recommendedName>
</protein>
<dbReference type="PANTHER" id="PTHR43977">
    <property type="entry name" value="STRUCTURAL MAINTENANCE OF CHROMOSOMES PROTEIN 3"/>
    <property type="match status" value="1"/>
</dbReference>
<comment type="subunit">
    <text evidence="6">Homodimer.</text>
</comment>
<evidence type="ECO:0000256" key="6">
    <source>
        <dbReference type="HAMAP-Rule" id="MF_01894"/>
    </source>
</evidence>
<dbReference type="InterPro" id="IPR003395">
    <property type="entry name" value="RecF/RecN/SMC_N"/>
</dbReference>
<feature type="coiled-coil region" evidence="6">
    <location>
        <begin position="853"/>
        <end position="908"/>
    </location>
</feature>
<evidence type="ECO:0000256" key="4">
    <source>
        <dbReference type="ARBA" id="ARBA00023054"/>
    </source>
</evidence>
<dbReference type="InterPro" id="IPR024704">
    <property type="entry name" value="SMC"/>
</dbReference>
<comment type="caution">
    <text evidence="8">The sequence shown here is derived from an EMBL/GenBank/DDBJ whole genome shotgun (WGS) entry which is preliminary data.</text>
</comment>
<sequence length="1157" mass="130757">MRLKQIKLAGFKSFVDPTTVPFPGNMTAIVGPNGCGKSNTIDAVRWVLGESSAKNLRGDAMTDVIFNGSSGRKPVSQASVELVFENHQGRIGGNYANFNEISVKRVVTRDAVSTYLLNGSKCRKRDITDLFLGTGLGPRSYAIIEQGMISRLIESKPQELRIFIEEAAGISKYKERRRETENRLKHTRENMERLGDVREELGKQLEKLQRQAAAARRFKELKAKERQLKSELYGIRWYQLNEQLNRCEKEQAEQETALEQFNAQQQGKETHLVKLQTEHAAKKADQEQCQRKLFQLTTDITRLEQQMMASRQHKARVEDELAQLAIKQEQLAELIATESEQLDVTQAELEALEESGLMLNEQLEQSQLSLDEAEQALADWQQRWQASEQASANVRQQQAIAQNKQTHLGQLEQQQRQRLTQVSDELTELDESELTLELNQLAEALALQSEQLAEQQLITEQAKSELAEQQQAMSSAEQNIHQSQLKQAGWQAQRDAIQSQLSNLEQAEALPEGRHHLYQQLNVAEDWAVAVERVLGSFSRSFVSESLTSQDQGAAGRVSLLSENTDASETQDALFQQNELLAKVSGPAKSALAPLLWGVECADDDESAWARQPSLQMGQSVIAPSGLWLGVNWQAPSQQSSDGPLRLQQQSQQLDAQLMEIEALMAEQRTAVEACAQQVAQVQQSHQLAVQACQKMEAELAQVRQQRHFAEQKLTEKRHRRERVQQEQEMLKEQLAEHEAERELLSEQLLMLEEQLADESESYALESEKESLEQIRQQRQQQFTQFQQQLQQVAVRQEGLKAQLNALVSAKQRTQVDLDAVQKRQLVLKEELTQDHTPELEQAEQLELLLSERLELNAELSLLTDAISELEQQTRDMEMGQRDVLQHLEKQRAKISDLKLEAEGFRVRARSVLETLQEMNVNLKQVLSELPAEYSEADWQEQLDKTSQAISRLGAINLAAIEEYEQQAERKAYLDSQNEDLESAVDTLETAIRKIDRETRQRFRQTYDQVNEDLQRLFPKVFGGGSAQLALTDDDLLETGVTIMAQPPGKKNSTIHLLSGGEKALTALSLVFAIFRLNPAPFCMLDEVDAPLDDANVGRFCNLVKEMSETVQFIFISHNKVSMEMASHLTGVTMQEPGVSRLVAVDVEQAVALAELG</sequence>
<keyword evidence="9" id="KW-1185">Reference proteome</keyword>
<keyword evidence="5 6" id="KW-0238">DNA-binding</keyword>
<keyword evidence="2 6" id="KW-0547">Nucleotide-binding</keyword>
<dbReference type="InterPro" id="IPR011890">
    <property type="entry name" value="SMC_prok"/>
</dbReference>
<reference evidence="9" key="1">
    <citation type="journal article" date="2019" name="Int. J. Syst. Evol. Microbiol.">
        <title>The Global Catalogue of Microorganisms (GCM) 10K type strain sequencing project: providing services to taxonomists for standard genome sequencing and annotation.</title>
        <authorList>
            <consortium name="The Broad Institute Genomics Platform"/>
            <consortium name="The Broad Institute Genome Sequencing Center for Infectious Disease"/>
            <person name="Wu L."/>
            <person name="Ma J."/>
        </authorList>
    </citation>
    <scope>NUCLEOTIDE SEQUENCE [LARGE SCALE GENOMIC DNA]</scope>
    <source>
        <strain evidence="9">CGMCC 1.10992</strain>
    </source>
</reference>
<comment type="function">
    <text evidence="6">Required for chromosome condensation and partitioning.</text>
</comment>